<evidence type="ECO:0000313" key="2">
    <source>
        <dbReference type="EMBL" id="MCL6220914.1"/>
    </source>
</evidence>
<keyword evidence="1" id="KW-0732">Signal</keyword>
<feature type="chain" id="PRO_5040919908" evidence="1">
    <location>
        <begin position="29"/>
        <end position="198"/>
    </location>
</feature>
<proteinExistence type="predicted"/>
<comment type="caution">
    <text evidence="2">The sequence shown here is derived from an EMBL/GenBank/DDBJ whole genome shotgun (WGS) entry which is preliminary data.</text>
</comment>
<evidence type="ECO:0000256" key="1">
    <source>
        <dbReference type="SAM" id="SignalP"/>
    </source>
</evidence>
<dbReference type="RefSeq" id="WP_249603588.1">
    <property type="nucleotide sequence ID" value="NZ_JAKHSK010000066.1"/>
</dbReference>
<dbReference type="InterPro" id="IPR023220">
    <property type="entry name" value="T4SS_VirB5-domain"/>
</dbReference>
<accession>A0A9X1ZVX5</accession>
<reference evidence="2" key="1">
    <citation type="submission" date="2022-01" db="EMBL/GenBank/DDBJ databases">
        <title>Genome sequencing of Zunongwangia sp. M21534 genome.</title>
        <authorList>
            <person name="Chen Y."/>
            <person name="Dong C."/>
            <person name="Shao Z."/>
        </authorList>
    </citation>
    <scope>NUCLEOTIDE SEQUENCE</scope>
    <source>
        <strain evidence="2">MCCC M21534</strain>
    </source>
</reference>
<name>A0A9X1ZVX5_9FLAO</name>
<gene>
    <name evidence="2" type="ORF">L1967_21700</name>
</gene>
<dbReference type="Gene3D" id="1.20.58.430">
    <property type="entry name" value="Type IV secretion system, VirB5-domain"/>
    <property type="match status" value="1"/>
</dbReference>
<sequence length="198" mass="22932">MKHPINRNIKRFVITLSIALFSSGHIVAQGMPVYDNTNFISLAKQLIESAKQTSNLLKTVEFLKQQKERIEQVSNVIQQLDAVGKLIQNNQYLFNMVQGDLQEILNSPYIKPDEINRVTASFEEIIDRSMESVDYVNKILTSDYLKMSDAERATVLKDYETRSNEMVAEVQNKTRRYKEIISFRKMQDHINNRPLSGM</sequence>
<dbReference type="AlphaFoldDB" id="A0A9X1ZVX5"/>
<evidence type="ECO:0000313" key="3">
    <source>
        <dbReference type="Proteomes" id="UP001139521"/>
    </source>
</evidence>
<organism evidence="2 3">
    <name type="scientific">Zunongwangia pacifica</name>
    <dbReference type="NCBI Taxonomy" id="2911062"/>
    <lineage>
        <taxon>Bacteria</taxon>
        <taxon>Pseudomonadati</taxon>
        <taxon>Bacteroidota</taxon>
        <taxon>Flavobacteriia</taxon>
        <taxon>Flavobacteriales</taxon>
        <taxon>Flavobacteriaceae</taxon>
        <taxon>Zunongwangia</taxon>
    </lineage>
</organism>
<protein>
    <submittedName>
        <fullName evidence="2">Type IV secretion system protein</fullName>
    </submittedName>
</protein>
<keyword evidence="3" id="KW-1185">Reference proteome</keyword>
<feature type="signal peptide" evidence="1">
    <location>
        <begin position="1"/>
        <end position="28"/>
    </location>
</feature>
<dbReference type="EMBL" id="JAKHSK010000066">
    <property type="protein sequence ID" value="MCL6220914.1"/>
    <property type="molecule type" value="Genomic_DNA"/>
</dbReference>
<dbReference type="Proteomes" id="UP001139521">
    <property type="component" value="Unassembled WGS sequence"/>
</dbReference>